<feature type="compositionally biased region" description="Acidic residues" evidence="1">
    <location>
        <begin position="413"/>
        <end position="446"/>
    </location>
</feature>
<feature type="compositionally biased region" description="Acidic residues" evidence="1">
    <location>
        <begin position="468"/>
        <end position="480"/>
    </location>
</feature>
<dbReference type="EMBL" id="KQ031077">
    <property type="protein sequence ID" value="KJZ68020.1"/>
    <property type="molecule type" value="Genomic_DNA"/>
</dbReference>
<keyword evidence="3" id="KW-1185">Reference proteome</keyword>
<proteinExistence type="predicted"/>
<sequence>MPNLDFLANLGLCKDDTANLLICAHKECQHALSVRESRVTTHLRDKHGIPDEARKGLTSFLKALPRPALREPDDVAPLADGSPEHGLLRVYNGFACRKCPYRTISLQYMRRHFSDSASRHCPAYGTAHNRRATDALFEYVFLQAWTAGPARKYWIIEREGNLVRPAHIRGVQEHLQSVHEREQGRDVGLIVSQEAAAPGNHRLTFAEQRPWIERTGWDEMYRDRCHRHVLPALIELPTCSRRGDHMLGPQGVCGLQEDLISSFRDERRIGAILSLVDKLMDRCEETARKTSRSILCWLRSTRALSPYSKPFTLVRQHASTVKYRTLLKKCIAMIFRAYRMTPDVRQRATGIRLKKKHLAYVESMWHNEALDCLVHREDSLRRDWACRDAKNEEQSDQGDACEQEGSEFAIADSDVDDENDGADGTDDTDGADEEDEEDEEDGDNDSNADCGDGVSMETPFDASCWSSTEEDNSPDDEARLEEEPSDKLLELLLGLCLSLGTQPLVDGQPNSTVLIYFSGILGLKPQSQTFAPARSYTTHLSALIYNLRLLFLENALPLRSYPLLGISRRPRMNQLERYGQPIIDVAHSGSITLAKHFEGRVSIAHVDKKASFMRHFKDDMTNDGNEFSFVSHPRNNLRWAYLELCDKACSSPRGSLYRDKDWSWPAIFRYFRKEEAFRAALLGCLDATGGQKPRCSELLSLYCVNGEFGPRGVYVYNGAMVYVVRHHKAKRNTNREFVVARFLPAQVGHLLYKYLVYIRPFVDMLHREGREGLRTGRTGSPLLFRSEAALGSKPWPTGRLTAVLKKATSEVWGVSINSRQFRQLCIGVTEKHVREIHEAFNRFDDTSEKADRNVVFAWQSGHRPLQRGTTYGLDGAYPNKLQPPLLELYQWASCKWHEFLHLPSYAVHKPADNQLSQIGAKMVSSGHDAYPQNTAAQAKRRRDEASPARGEHGITKPRKRIRPASIGEAGEDSSHRHDGLPASASGSTGPIATDLAARAPFGTLSGPATTSSLRERRLILEHLDECNNNTEDTLKSTLLVSRLGEQMRTWRTVGCQLCFANDGQPDHDLGDCTKPGSERARALLDWLDTLRLERFSAGLCSLCHATNDICREVSVSLRIFDAGTDKDKNHWRAIRDSAKNPDGLCSNKESVRKTIAALCAWDEQILGRVLARVASDRDGANLDSEHEARRWLERQNTLGSRGIPQILVVFGMLVSAFDFLQRCRTRRRSGSHEGASKNDAAVLDKVDDTVRHWGTREEAADWAKAVEWWTGKCAHCVGRGWRGQQVAHNMRDCESGGRQQLRKELGEAIFQEGSRALGGCSDCAMPRDFCNAWMKGAGGTWQKRHGTKCQNGKLVYDTIIGLYYSKTLKFRNQLIESMMDDDVKDLDDEGVAAWLGTAVSAEDIEGSEILKQLKAWTDMVRESH</sequence>
<dbReference type="InterPro" id="IPR022698">
    <property type="entry name" value="OrsD"/>
</dbReference>
<protein>
    <submittedName>
        <fullName evidence="2">Uncharacterized protein</fullName>
    </submittedName>
</protein>
<gene>
    <name evidence="2" type="ORF">HIM_12589</name>
</gene>
<evidence type="ECO:0000256" key="1">
    <source>
        <dbReference type="SAM" id="MobiDB-lite"/>
    </source>
</evidence>
<organism evidence="2 3">
    <name type="scientific">Hirsutella minnesotensis 3608</name>
    <dbReference type="NCBI Taxonomy" id="1043627"/>
    <lineage>
        <taxon>Eukaryota</taxon>
        <taxon>Fungi</taxon>
        <taxon>Dikarya</taxon>
        <taxon>Ascomycota</taxon>
        <taxon>Pezizomycotina</taxon>
        <taxon>Sordariomycetes</taxon>
        <taxon>Hypocreomycetidae</taxon>
        <taxon>Hypocreales</taxon>
        <taxon>Ophiocordycipitaceae</taxon>
        <taxon>Hirsutella</taxon>
    </lineage>
</organism>
<dbReference type="Pfam" id="PF12013">
    <property type="entry name" value="OrsD"/>
    <property type="match status" value="1"/>
</dbReference>
<feature type="region of interest" description="Disordered" evidence="1">
    <location>
        <begin position="925"/>
        <end position="992"/>
    </location>
</feature>
<dbReference type="OrthoDB" id="4982631at2759"/>
<evidence type="ECO:0000313" key="3">
    <source>
        <dbReference type="Proteomes" id="UP000054481"/>
    </source>
</evidence>
<evidence type="ECO:0000313" key="2">
    <source>
        <dbReference type="EMBL" id="KJZ68020.1"/>
    </source>
</evidence>
<reference evidence="2 3" key="1">
    <citation type="journal article" date="2014" name="Genome Biol. Evol.">
        <title>Comparative genomics and transcriptomics analyses reveal divergent lifestyle features of nematode endoparasitic fungus Hirsutella minnesotensis.</title>
        <authorList>
            <person name="Lai Y."/>
            <person name="Liu K."/>
            <person name="Zhang X."/>
            <person name="Zhang X."/>
            <person name="Li K."/>
            <person name="Wang N."/>
            <person name="Shu C."/>
            <person name="Wu Y."/>
            <person name="Wang C."/>
            <person name="Bushley K.E."/>
            <person name="Xiang M."/>
            <person name="Liu X."/>
        </authorList>
    </citation>
    <scope>NUCLEOTIDE SEQUENCE [LARGE SCALE GENOMIC DNA]</scope>
    <source>
        <strain evidence="2 3">3608</strain>
    </source>
</reference>
<dbReference type="Proteomes" id="UP000054481">
    <property type="component" value="Unassembled WGS sequence"/>
</dbReference>
<name>A0A0F7ZHU7_9HYPO</name>
<accession>A0A0F7ZHU7</accession>
<feature type="compositionally biased region" description="Basic and acidic residues" evidence="1">
    <location>
        <begin position="941"/>
        <end position="954"/>
    </location>
</feature>
<feature type="region of interest" description="Disordered" evidence="1">
    <location>
        <begin position="410"/>
        <end position="482"/>
    </location>
</feature>